<dbReference type="InterPro" id="IPR012675">
    <property type="entry name" value="Beta-grasp_dom_sf"/>
</dbReference>
<accession>A0A834NG85</accession>
<evidence type="ECO:0000256" key="8">
    <source>
        <dbReference type="ARBA" id="ARBA00075914"/>
    </source>
</evidence>
<comment type="caution">
    <text evidence="10">The sequence shown here is derived from an EMBL/GenBank/DDBJ whole genome shotgun (WGS) entry which is preliminary data.</text>
</comment>
<dbReference type="AlphaFoldDB" id="A0A834NG85"/>
<evidence type="ECO:0000259" key="9">
    <source>
        <dbReference type="Pfam" id="PF02824"/>
    </source>
</evidence>
<dbReference type="Gene3D" id="3.10.20.30">
    <property type="match status" value="1"/>
</dbReference>
<evidence type="ECO:0000313" key="10">
    <source>
        <dbReference type="EMBL" id="KAF7407900.1"/>
    </source>
</evidence>
<gene>
    <name evidence="10" type="ORF">HZH66_002437</name>
</gene>
<dbReference type="GO" id="GO:1990904">
    <property type="term" value="C:ribonucleoprotein complex"/>
    <property type="evidence" value="ECO:0007669"/>
    <property type="project" value="UniProtKB-KW"/>
</dbReference>
<dbReference type="GO" id="GO:0005840">
    <property type="term" value="C:ribosome"/>
    <property type="evidence" value="ECO:0007669"/>
    <property type="project" value="UniProtKB-KW"/>
</dbReference>
<dbReference type="CDD" id="cd01667">
    <property type="entry name" value="TGS_ThrRS"/>
    <property type="match status" value="1"/>
</dbReference>
<evidence type="ECO:0000256" key="7">
    <source>
        <dbReference type="ARBA" id="ARBA00071662"/>
    </source>
</evidence>
<dbReference type="InterPro" id="IPR018163">
    <property type="entry name" value="Thr/Ala-tRNA-synth_IIc_edit"/>
</dbReference>
<comment type="subcellular location">
    <subcellularLocation>
        <location evidence="1">Mitochondrion</location>
    </subcellularLocation>
</comment>
<dbReference type="Pfam" id="PF02824">
    <property type="entry name" value="TGS"/>
    <property type="match status" value="1"/>
</dbReference>
<name>A0A834NG85_VESVU</name>
<feature type="domain" description="TGS" evidence="9">
    <location>
        <begin position="77"/>
        <end position="119"/>
    </location>
</feature>
<evidence type="ECO:0000256" key="6">
    <source>
        <dbReference type="ARBA" id="ARBA00061231"/>
    </source>
</evidence>
<keyword evidence="3" id="KW-0689">Ribosomal protein</keyword>
<dbReference type="PANTHER" id="PTHR11451:SF44">
    <property type="entry name" value="THREONINE--TRNA LIGASE, CHLOROPLASTIC_MITOCHONDRIAL 2"/>
    <property type="match status" value="1"/>
</dbReference>
<evidence type="ECO:0000256" key="3">
    <source>
        <dbReference type="ARBA" id="ARBA00022980"/>
    </source>
</evidence>
<evidence type="ECO:0000256" key="4">
    <source>
        <dbReference type="ARBA" id="ARBA00023128"/>
    </source>
</evidence>
<proteinExistence type="inferred from homology"/>
<organism evidence="10 11">
    <name type="scientific">Vespula vulgaris</name>
    <name type="common">Yellow jacket</name>
    <name type="synonym">Wasp</name>
    <dbReference type="NCBI Taxonomy" id="7454"/>
    <lineage>
        <taxon>Eukaryota</taxon>
        <taxon>Metazoa</taxon>
        <taxon>Ecdysozoa</taxon>
        <taxon>Arthropoda</taxon>
        <taxon>Hexapoda</taxon>
        <taxon>Insecta</taxon>
        <taxon>Pterygota</taxon>
        <taxon>Neoptera</taxon>
        <taxon>Endopterygota</taxon>
        <taxon>Hymenoptera</taxon>
        <taxon>Apocrita</taxon>
        <taxon>Aculeata</taxon>
        <taxon>Vespoidea</taxon>
        <taxon>Vespidae</taxon>
        <taxon>Vespinae</taxon>
        <taxon>Vespula</taxon>
    </lineage>
</organism>
<dbReference type="Proteomes" id="UP000614350">
    <property type="component" value="Unassembled WGS sequence"/>
</dbReference>
<keyword evidence="5" id="KW-0687">Ribonucleoprotein</keyword>
<evidence type="ECO:0000256" key="5">
    <source>
        <dbReference type="ARBA" id="ARBA00023274"/>
    </source>
</evidence>
<dbReference type="GO" id="GO:0004829">
    <property type="term" value="F:threonine-tRNA ligase activity"/>
    <property type="evidence" value="ECO:0007669"/>
    <property type="project" value="TreeGrafter"/>
</dbReference>
<dbReference type="GO" id="GO:0000166">
    <property type="term" value="F:nucleotide binding"/>
    <property type="evidence" value="ECO:0007669"/>
    <property type="project" value="InterPro"/>
</dbReference>
<dbReference type="PANTHER" id="PTHR11451">
    <property type="entry name" value="THREONINE-TRNA LIGASE"/>
    <property type="match status" value="1"/>
</dbReference>
<keyword evidence="4" id="KW-0496">Mitochondrion</keyword>
<dbReference type="FunFam" id="3.30.980.10:FF:000006">
    <property type="entry name" value="39S ribosomal protein L39, mitochondrial"/>
    <property type="match status" value="1"/>
</dbReference>
<dbReference type="GO" id="GO:0005739">
    <property type="term" value="C:mitochondrion"/>
    <property type="evidence" value="ECO:0007669"/>
    <property type="project" value="UniProtKB-SubCell"/>
</dbReference>
<comment type="similarity">
    <text evidence="6">Belongs to the mitochondrion-specific ribosomal protein mL39 family.</text>
</comment>
<evidence type="ECO:0000256" key="1">
    <source>
        <dbReference type="ARBA" id="ARBA00004173"/>
    </source>
</evidence>
<dbReference type="InterPro" id="IPR012676">
    <property type="entry name" value="TGS-like"/>
</dbReference>
<evidence type="ECO:0000313" key="11">
    <source>
        <dbReference type="Proteomes" id="UP000614350"/>
    </source>
</evidence>
<evidence type="ECO:0000256" key="2">
    <source>
        <dbReference type="ARBA" id="ARBA00022917"/>
    </source>
</evidence>
<sequence>MFQRCGSLCFNNLKLQSYISSRYMSILSKTEAKKRRNDLFDEQKKIQRAAIGRIEKIEVKYQSPIEEVVLVMNKDISTPHDCAKHISEGITNVSALALVDGNPWDMHKPLTSNCNLELLSMLTPKISTVNYAFWRTCSFILGAIADTAFKDDITVHLHSFPTPVIKSGSFVHDVFINLPDWKPSEAELKAMSALFVKLINSALPIERLETTEDIAKEMFHENPFKFEQIPDIAAHSVDNKITLYRVGDHIDISKGPMISNTNIIGRCTVAAIHKLISDNNEIIYRFQGIAIPKGILLNHFAYSILEDRARKLNDIMWQPQKDLEEDFAENIQLGVKN</sequence>
<dbReference type="InterPro" id="IPR004095">
    <property type="entry name" value="TGS"/>
</dbReference>
<protein>
    <recommendedName>
        <fullName evidence="7">Large ribosomal subunit protein mL39</fullName>
    </recommendedName>
    <alternativeName>
        <fullName evidence="8">39S ribosomal protein L39, mitochondrial</fullName>
    </alternativeName>
</protein>
<dbReference type="Gene3D" id="3.30.980.10">
    <property type="entry name" value="Threonyl-trna Synthetase, Chain A, domain 2"/>
    <property type="match status" value="1"/>
</dbReference>
<dbReference type="GO" id="GO:0006435">
    <property type="term" value="P:threonyl-tRNA aminoacylation"/>
    <property type="evidence" value="ECO:0007669"/>
    <property type="project" value="TreeGrafter"/>
</dbReference>
<dbReference type="EMBL" id="JACSEA010000002">
    <property type="protein sequence ID" value="KAF7407900.1"/>
    <property type="molecule type" value="Genomic_DNA"/>
</dbReference>
<keyword evidence="2" id="KW-0648">Protein biosynthesis</keyword>
<reference evidence="10" key="1">
    <citation type="journal article" date="2020" name="G3 (Bethesda)">
        <title>High-Quality Assemblies for Three Invasive Social Wasps from the &lt;i&gt;Vespula&lt;/i&gt; Genus.</title>
        <authorList>
            <person name="Harrop T.W.R."/>
            <person name="Guhlin J."/>
            <person name="McLaughlin G.M."/>
            <person name="Permina E."/>
            <person name="Stockwell P."/>
            <person name="Gilligan J."/>
            <person name="Le Lec M.F."/>
            <person name="Gruber M.A.M."/>
            <person name="Quinn O."/>
            <person name="Lovegrove M."/>
            <person name="Duncan E.J."/>
            <person name="Remnant E.J."/>
            <person name="Van Eeckhoven J."/>
            <person name="Graham B."/>
            <person name="Knapp R.A."/>
            <person name="Langford K.W."/>
            <person name="Kronenberg Z."/>
            <person name="Press M.O."/>
            <person name="Eacker S.M."/>
            <person name="Wilson-Rankin E.E."/>
            <person name="Purcell J."/>
            <person name="Lester P.J."/>
            <person name="Dearden P.K."/>
        </authorList>
    </citation>
    <scope>NUCLEOTIDE SEQUENCE</scope>
    <source>
        <strain evidence="10">Marl-1</strain>
    </source>
</reference>
<dbReference type="SUPFAM" id="SSF81271">
    <property type="entry name" value="TGS-like"/>
    <property type="match status" value="1"/>
</dbReference>
<dbReference type="SUPFAM" id="SSF55186">
    <property type="entry name" value="ThrRS/AlaRS common domain"/>
    <property type="match status" value="1"/>
</dbReference>
<keyword evidence="11" id="KW-1185">Reference proteome</keyword>